<dbReference type="InterPro" id="IPR011701">
    <property type="entry name" value="MFS"/>
</dbReference>
<sequence>MRGRLGVMAAPLGDRQFRVLFAAQVVSSAGGAVAPIALAFAILHLGGGGTGIAVVLGTEFSVYIVLLPVAGVIADRMAPKPVLIASQLILAVFQLAEAGLILSGWATVWSLAVVAGGGAAGAALFGPVGRRLLAQLLSGEQLGRANALTQATKHGTAAFGPVAGGALIVTVGAGWGIVWDCLTYVAAAVLFTRLRAVRTAGGRDGRGDCGTRLGDLVSGVRAITGRTWLWTTTLADCVTSGAFAAAMLIGPLYAREHLHGALSWGTITGTLAAATSIGSILAARWPSRRPGIVMSLGTAATASGVAAMSAGLPLPVIVAGTLVAGIAFGPAQVARVTAVQQHVPIDHLGRVAAYQEFATVLPTPLVYAAAGIAADTLGSRTVLVACAALIAGPALLPLTVPSVRALAAEPTASSRSAARPPAEAR</sequence>
<keyword evidence="3 6" id="KW-0812">Transmembrane</keyword>
<feature type="transmembrane region" description="Helical" evidence="6">
    <location>
        <begin position="51"/>
        <end position="74"/>
    </location>
</feature>
<keyword evidence="2" id="KW-1003">Cell membrane</keyword>
<dbReference type="CDD" id="cd06173">
    <property type="entry name" value="MFS_MefA_like"/>
    <property type="match status" value="1"/>
</dbReference>
<dbReference type="InterPro" id="IPR036259">
    <property type="entry name" value="MFS_trans_sf"/>
</dbReference>
<feature type="transmembrane region" description="Helical" evidence="6">
    <location>
        <begin position="304"/>
        <end position="328"/>
    </location>
</feature>
<feature type="transmembrane region" description="Helical" evidence="6">
    <location>
        <begin position="21"/>
        <end position="45"/>
    </location>
</feature>
<comment type="subcellular location">
    <subcellularLocation>
        <location evidence="1">Cell membrane</location>
        <topology evidence="1">Multi-pass membrane protein</topology>
    </subcellularLocation>
</comment>
<dbReference type="Proteomes" id="UP001500212">
    <property type="component" value="Unassembled WGS sequence"/>
</dbReference>
<reference evidence="8" key="1">
    <citation type="journal article" date="2019" name="Int. J. Syst. Evol. Microbiol.">
        <title>The Global Catalogue of Microorganisms (GCM) 10K type strain sequencing project: providing services to taxonomists for standard genome sequencing and annotation.</title>
        <authorList>
            <consortium name="The Broad Institute Genomics Platform"/>
            <consortium name="The Broad Institute Genome Sequencing Center for Infectious Disease"/>
            <person name="Wu L."/>
            <person name="Ma J."/>
        </authorList>
    </citation>
    <scope>NUCLEOTIDE SEQUENCE [LARGE SCALE GENOMIC DNA]</scope>
    <source>
        <strain evidence="8">JCM 17938</strain>
    </source>
</reference>
<evidence type="ECO:0000313" key="7">
    <source>
        <dbReference type="EMBL" id="GAA4600888.1"/>
    </source>
</evidence>
<feature type="transmembrane region" description="Helical" evidence="6">
    <location>
        <begin position="261"/>
        <end position="283"/>
    </location>
</feature>
<accession>A0ABP8T8S5</accession>
<evidence type="ECO:0000256" key="6">
    <source>
        <dbReference type="SAM" id="Phobius"/>
    </source>
</evidence>
<evidence type="ECO:0000256" key="4">
    <source>
        <dbReference type="ARBA" id="ARBA00022989"/>
    </source>
</evidence>
<name>A0ABP8T8S5_9ACTN</name>
<protein>
    <submittedName>
        <fullName evidence="7">MFS transporter</fullName>
    </submittedName>
</protein>
<keyword evidence="5 6" id="KW-0472">Membrane</keyword>
<dbReference type="PANTHER" id="PTHR23513:SF11">
    <property type="entry name" value="STAPHYLOFERRIN A TRANSPORTER"/>
    <property type="match status" value="1"/>
</dbReference>
<dbReference type="Gene3D" id="1.20.1250.20">
    <property type="entry name" value="MFS general substrate transporter like domains"/>
    <property type="match status" value="1"/>
</dbReference>
<comment type="caution">
    <text evidence="7">The sequence shown here is derived from an EMBL/GenBank/DDBJ whole genome shotgun (WGS) entry which is preliminary data.</text>
</comment>
<keyword evidence="8" id="KW-1185">Reference proteome</keyword>
<dbReference type="PANTHER" id="PTHR23513">
    <property type="entry name" value="INTEGRAL MEMBRANE EFFLUX PROTEIN-RELATED"/>
    <property type="match status" value="1"/>
</dbReference>
<dbReference type="SUPFAM" id="SSF103473">
    <property type="entry name" value="MFS general substrate transporter"/>
    <property type="match status" value="1"/>
</dbReference>
<proteinExistence type="predicted"/>
<dbReference type="RefSeq" id="WP_345346470.1">
    <property type="nucleotide sequence ID" value="NZ_BAABHJ010000001.1"/>
</dbReference>
<organism evidence="7 8">
    <name type="scientific">Actinoallomurus liliacearum</name>
    <dbReference type="NCBI Taxonomy" id="1080073"/>
    <lineage>
        <taxon>Bacteria</taxon>
        <taxon>Bacillati</taxon>
        <taxon>Actinomycetota</taxon>
        <taxon>Actinomycetes</taxon>
        <taxon>Streptosporangiales</taxon>
        <taxon>Thermomonosporaceae</taxon>
        <taxon>Actinoallomurus</taxon>
    </lineage>
</organism>
<keyword evidence="4 6" id="KW-1133">Transmembrane helix</keyword>
<evidence type="ECO:0000313" key="8">
    <source>
        <dbReference type="Proteomes" id="UP001500212"/>
    </source>
</evidence>
<evidence type="ECO:0000256" key="3">
    <source>
        <dbReference type="ARBA" id="ARBA00022692"/>
    </source>
</evidence>
<dbReference type="EMBL" id="BAABHJ010000001">
    <property type="protein sequence ID" value="GAA4600888.1"/>
    <property type="molecule type" value="Genomic_DNA"/>
</dbReference>
<dbReference type="Pfam" id="PF07690">
    <property type="entry name" value="MFS_1"/>
    <property type="match status" value="1"/>
</dbReference>
<feature type="transmembrane region" description="Helical" evidence="6">
    <location>
        <begin position="108"/>
        <end position="128"/>
    </location>
</feature>
<evidence type="ECO:0000256" key="2">
    <source>
        <dbReference type="ARBA" id="ARBA00022475"/>
    </source>
</evidence>
<feature type="transmembrane region" description="Helical" evidence="6">
    <location>
        <begin position="228"/>
        <end position="249"/>
    </location>
</feature>
<gene>
    <name evidence="7" type="ORF">GCM10023195_01530</name>
</gene>
<evidence type="ECO:0000256" key="5">
    <source>
        <dbReference type="ARBA" id="ARBA00023136"/>
    </source>
</evidence>
<feature type="transmembrane region" description="Helical" evidence="6">
    <location>
        <begin position="81"/>
        <end position="102"/>
    </location>
</feature>
<evidence type="ECO:0000256" key="1">
    <source>
        <dbReference type="ARBA" id="ARBA00004651"/>
    </source>
</evidence>